<name>A0A0W0G778_MONRR</name>
<sequence>MAASNSGYIATPPVEEDTPVRDYTSPGEGSLDIGHTNAPELHTPSCGRCLARNLPCLKDTSPKTNIVRYIPCGKSRLGCSLNNTIIARKRKAPALGNAGSRSPKRLRSDDARRRSTRARK</sequence>
<accession>A0A0W0G778</accession>
<evidence type="ECO:0000313" key="2">
    <source>
        <dbReference type="EMBL" id="KTB44379.1"/>
    </source>
</evidence>
<dbReference type="AlphaFoldDB" id="A0A0W0G778"/>
<dbReference type="EMBL" id="LATX01000940">
    <property type="protein sequence ID" value="KTB44379.1"/>
    <property type="molecule type" value="Genomic_DNA"/>
</dbReference>
<organism evidence="2 3">
    <name type="scientific">Moniliophthora roreri</name>
    <name type="common">Frosty pod rot fungus</name>
    <name type="synonym">Monilia roreri</name>
    <dbReference type="NCBI Taxonomy" id="221103"/>
    <lineage>
        <taxon>Eukaryota</taxon>
        <taxon>Fungi</taxon>
        <taxon>Dikarya</taxon>
        <taxon>Basidiomycota</taxon>
        <taxon>Agaricomycotina</taxon>
        <taxon>Agaricomycetes</taxon>
        <taxon>Agaricomycetidae</taxon>
        <taxon>Agaricales</taxon>
        <taxon>Marasmiineae</taxon>
        <taxon>Marasmiaceae</taxon>
        <taxon>Moniliophthora</taxon>
    </lineage>
</organism>
<feature type="region of interest" description="Disordered" evidence="1">
    <location>
        <begin position="1"/>
        <end position="36"/>
    </location>
</feature>
<feature type="region of interest" description="Disordered" evidence="1">
    <location>
        <begin position="92"/>
        <end position="120"/>
    </location>
</feature>
<dbReference type="Proteomes" id="UP000054988">
    <property type="component" value="Unassembled WGS sequence"/>
</dbReference>
<reference evidence="2 3" key="1">
    <citation type="submission" date="2015-12" db="EMBL/GenBank/DDBJ databases">
        <title>Draft genome sequence of Moniliophthora roreri, the causal agent of frosty pod rot of cacao.</title>
        <authorList>
            <person name="Aime M.C."/>
            <person name="Diaz-Valderrama J.R."/>
            <person name="Kijpornyongpan T."/>
            <person name="Phillips-Mora W."/>
        </authorList>
    </citation>
    <scope>NUCLEOTIDE SEQUENCE [LARGE SCALE GENOMIC DNA]</scope>
    <source>
        <strain evidence="2 3">MCA 2952</strain>
    </source>
</reference>
<protein>
    <submittedName>
        <fullName evidence="2">Uncharacterized protein</fullName>
    </submittedName>
</protein>
<comment type="caution">
    <text evidence="2">The sequence shown here is derived from an EMBL/GenBank/DDBJ whole genome shotgun (WGS) entry which is preliminary data.</text>
</comment>
<gene>
    <name evidence="2" type="ORF">WG66_3045</name>
</gene>
<evidence type="ECO:0000256" key="1">
    <source>
        <dbReference type="SAM" id="MobiDB-lite"/>
    </source>
</evidence>
<evidence type="ECO:0000313" key="3">
    <source>
        <dbReference type="Proteomes" id="UP000054988"/>
    </source>
</evidence>
<proteinExistence type="predicted"/>